<keyword evidence="3" id="KW-1185">Reference proteome</keyword>
<gene>
    <name evidence="2" type="ORF">MPRG_11990</name>
</gene>
<evidence type="ECO:0000313" key="3">
    <source>
        <dbReference type="Proteomes" id="UP000465240"/>
    </source>
</evidence>
<evidence type="ECO:0000256" key="1">
    <source>
        <dbReference type="SAM" id="MobiDB-lite"/>
    </source>
</evidence>
<organism evidence="2 3">
    <name type="scientific">Mycobacterium paragordonae</name>
    <dbReference type="NCBI Taxonomy" id="1389713"/>
    <lineage>
        <taxon>Bacteria</taxon>
        <taxon>Bacillati</taxon>
        <taxon>Actinomycetota</taxon>
        <taxon>Actinomycetes</taxon>
        <taxon>Mycobacteriales</taxon>
        <taxon>Mycobacteriaceae</taxon>
        <taxon>Mycobacterium</taxon>
    </lineage>
</organism>
<evidence type="ECO:0000313" key="2">
    <source>
        <dbReference type="EMBL" id="GFG77923.1"/>
    </source>
</evidence>
<reference evidence="2 3" key="1">
    <citation type="journal article" date="2019" name="Emerg. Microbes Infect.">
        <title>Comprehensive subspecies identification of 175 nontuberculous mycobacteria species based on 7547 genomic profiles.</title>
        <authorList>
            <person name="Matsumoto Y."/>
            <person name="Kinjo T."/>
            <person name="Motooka D."/>
            <person name="Nabeya D."/>
            <person name="Jung N."/>
            <person name="Uechi K."/>
            <person name="Horii T."/>
            <person name="Iida T."/>
            <person name="Fujita J."/>
            <person name="Nakamura S."/>
        </authorList>
    </citation>
    <scope>NUCLEOTIDE SEQUENCE [LARGE SCALE GENOMIC DNA]</scope>
    <source>
        <strain evidence="2 3">JCM 18565</strain>
    </source>
</reference>
<comment type="caution">
    <text evidence="2">The sequence shown here is derived from an EMBL/GenBank/DDBJ whole genome shotgun (WGS) entry which is preliminary data.</text>
</comment>
<feature type="compositionally biased region" description="Basic and acidic residues" evidence="1">
    <location>
        <begin position="38"/>
        <end position="54"/>
    </location>
</feature>
<name>A0ABQ1C0G8_9MYCO</name>
<proteinExistence type="predicted"/>
<sequence>MFTEAEIRSACKDFGLQDGDADTVIEQLNENRQNKRAAGRDPGDGGLSEDHAES</sequence>
<feature type="region of interest" description="Disordered" evidence="1">
    <location>
        <begin position="30"/>
        <end position="54"/>
    </location>
</feature>
<accession>A0ABQ1C0G8</accession>
<dbReference type="Proteomes" id="UP000465240">
    <property type="component" value="Unassembled WGS sequence"/>
</dbReference>
<dbReference type="EMBL" id="BLKX01000001">
    <property type="protein sequence ID" value="GFG77923.1"/>
    <property type="molecule type" value="Genomic_DNA"/>
</dbReference>
<protein>
    <submittedName>
        <fullName evidence="2">Uncharacterized protein</fullName>
    </submittedName>
</protein>